<dbReference type="EMBL" id="JAMGZJ010000077">
    <property type="protein sequence ID" value="MCU6669909.1"/>
    <property type="molecule type" value="Genomic_DNA"/>
</dbReference>
<dbReference type="AlphaFoldDB" id="A0A9J6QNU1"/>
<keyword evidence="2" id="KW-1185">Reference proteome</keyword>
<accession>A0A9J6QNU1</accession>
<organism evidence="1 2">
    <name type="scientific">Silvania confinis</name>
    <dbReference type="NCBI Taxonomy" id="2926470"/>
    <lineage>
        <taxon>Bacteria</taxon>
        <taxon>Pseudomonadati</taxon>
        <taxon>Pseudomonadota</taxon>
        <taxon>Gammaproteobacteria</taxon>
        <taxon>Enterobacterales</taxon>
        <taxon>Enterobacteriaceae</taxon>
        <taxon>Silvania</taxon>
    </lineage>
</organism>
<evidence type="ECO:0000313" key="2">
    <source>
        <dbReference type="Proteomes" id="UP001061282"/>
    </source>
</evidence>
<reference evidence="1" key="1">
    <citation type="submission" date="2022-05" db="EMBL/GenBank/DDBJ databases">
        <title>Description of a novel species of Leclercia; Leclercia tamurae and the Proposal for a Novel Genus Silvania gen. nov. Containing Two Novel Species Silvania hatchlandensis sp. nov. and Silvania confinis sp. nov. Isolated from the Rhizosphere of Oak.</title>
        <authorList>
            <person name="Maddock D.W."/>
            <person name="Brady C.L."/>
            <person name="Denman S."/>
            <person name="Arnold D."/>
        </authorList>
    </citation>
    <scope>NUCLEOTIDE SEQUENCE</scope>
    <source>
        <strain evidence="1">H4N4</strain>
    </source>
</reference>
<dbReference type="Proteomes" id="UP001061282">
    <property type="component" value="Unassembled WGS sequence"/>
</dbReference>
<dbReference type="RefSeq" id="WP_271268463.1">
    <property type="nucleotide sequence ID" value="NZ_JAMGZJ010000077.1"/>
</dbReference>
<sequence>MTEEEWLNGMRGLPDAAILKIHFELQDKIKKHYKLRSVGGNLQKAIHFCQQQIALGPLSMSALKNKQTMCHGGEFYAPAHHGYRQYIIILRREKDFEALSKLELKRISEGWAE</sequence>
<evidence type="ECO:0000313" key="1">
    <source>
        <dbReference type="EMBL" id="MCU6669909.1"/>
    </source>
</evidence>
<name>A0A9J6QNU1_9ENTR</name>
<protein>
    <submittedName>
        <fullName evidence="1">Uncharacterized protein</fullName>
    </submittedName>
</protein>
<gene>
    <name evidence="1" type="ORF">M8013_14270</name>
</gene>
<proteinExistence type="predicted"/>
<comment type="caution">
    <text evidence="1">The sequence shown here is derived from an EMBL/GenBank/DDBJ whole genome shotgun (WGS) entry which is preliminary data.</text>
</comment>